<feature type="region of interest" description="Disordered" evidence="1">
    <location>
        <begin position="273"/>
        <end position="319"/>
    </location>
</feature>
<protein>
    <submittedName>
        <fullName evidence="2">Uncharacterized protein</fullName>
    </submittedName>
</protein>
<organism evidence="2 3">
    <name type="scientific">Stieleria neptunia</name>
    <dbReference type="NCBI Taxonomy" id="2527979"/>
    <lineage>
        <taxon>Bacteria</taxon>
        <taxon>Pseudomonadati</taxon>
        <taxon>Planctomycetota</taxon>
        <taxon>Planctomycetia</taxon>
        <taxon>Pirellulales</taxon>
        <taxon>Pirellulaceae</taxon>
        <taxon>Stieleria</taxon>
    </lineage>
</organism>
<dbReference type="OrthoDB" id="242357at2"/>
<evidence type="ECO:0000313" key="3">
    <source>
        <dbReference type="Proteomes" id="UP000319004"/>
    </source>
</evidence>
<sequence length="438" mass="47470">MIKAFSNSDQCFRRRRLRHNHRDGRRLTMEQCEQRNLLAGPGIEAVDFLVRLDTSHPAGTNHQTVLVRLEPARDGADSTLRLSARQIADVFTDENISYDTPSVPHDGLLRSSMVDAILTDDLFGAAIDAEYISGARDSITIEVDRGDGDYDYFHYPDATDNQLSPAEVIPSPVMPTLAHLPSIDPMPPGGERDGRVGMEPTPETTLTQPPKTALRIERHDTGHETLERLTDDMPGEGEVIRLATTSTWVATEPDWTDVQLRSDSQYIVTSIQRVSSPADDADSDSQDGRQPGQPDLLVVDSATRSDGDSATDSIDAGTPEPPLFAAVTSLEVALVFEFGTFSDVSTTALGTLSQSNAPTVQTAAETTLPQTASAAVAFRPSAPTELSAARFPVRKLAAAPAILILAGAVWTKVRSRTPNNTVSTDPHRKLKLTTLKRP</sequence>
<dbReference type="KEGG" id="snep:Enr13x_52930"/>
<evidence type="ECO:0000256" key="1">
    <source>
        <dbReference type="SAM" id="MobiDB-lite"/>
    </source>
</evidence>
<proteinExistence type="predicted"/>
<gene>
    <name evidence="2" type="ORF">Enr13x_52930</name>
</gene>
<accession>A0A518HXD6</accession>
<evidence type="ECO:0000313" key="2">
    <source>
        <dbReference type="EMBL" id="QDV45414.1"/>
    </source>
</evidence>
<dbReference type="EMBL" id="CP037423">
    <property type="protein sequence ID" value="QDV45414.1"/>
    <property type="molecule type" value="Genomic_DNA"/>
</dbReference>
<name>A0A518HXD6_9BACT</name>
<dbReference type="AlphaFoldDB" id="A0A518HXD6"/>
<dbReference type="Proteomes" id="UP000319004">
    <property type="component" value="Chromosome"/>
</dbReference>
<dbReference type="RefSeq" id="WP_145389580.1">
    <property type="nucleotide sequence ID" value="NZ_CP037423.1"/>
</dbReference>
<keyword evidence="3" id="KW-1185">Reference proteome</keyword>
<reference evidence="2 3" key="1">
    <citation type="submission" date="2019-03" db="EMBL/GenBank/DDBJ databases">
        <title>Deep-cultivation of Planctomycetes and their phenomic and genomic characterization uncovers novel biology.</title>
        <authorList>
            <person name="Wiegand S."/>
            <person name="Jogler M."/>
            <person name="Boedeker C."/>
            <person name="Pinto D."/>
            <person name="Vollmers J."/>
            <person name="Rivas-Marin E."/>
            <person name="Kohn T."/>
            <person name="Peeters S.H."/>
            <person name="Heuer A."/>
            <person name="Rast P."/>
            <person name="Oberbeckmann S."/>
            <person name="Bunk B."/>
            <person name="Jeske O."/>
            <person name="Meyerdierks A."/>
            <person name="Storesund J.E."/>
            <person name="Kallscheuer N."/>
            <person name="Luecker S."/>
            <person name="Lage O.M."/>
            <person name="Pohl T."/>
            <person name="Merkel B.J."/>
            <person name="Hornburger P."/>
            <person name="Mueller R.-W."/>
            <person name="Bruemmer F."/>
            <person name="Labrenz M."/>
            <person name="Spormann A.M."/>
            <person name="Op den Camp H."/>
            <person name="Overmann J."/>
            <person name="Amann R."/>
            <person name="Jetten M.S.M."/>
            <person name="Mascher T."/>
            <person name="Medema M.H."/>
            <person name="Devos D.P."/>
            <person name="Kaster A.-K."/>
            <person name="Ovreas L."/>
            <person name="Rohde M."/>
            <person name="Galperin M.Y."/>
            <person name="Jogler C."/>
        </authorList>
    </citation>
    <scope>NUCLEOTIDE SEQUENCE [LARGE SCALE GENOMIC DNA]</scope>
    <source>
        <strain evidence="2 3">Enr13</strain>
    </source>
</reference>
<feature type="compositionally biased region" description="Polar residues" evidence="1">
    <location>
        <begin position="302"/>
        <end position="312"/>
    </location>
</feature>